<dbReference type="GO" id="GO:0004777">
    <property type="term" value="F:succinate-semialdehyde dehydrogenase (NAD+) activity"/>
    <property type="evidence" value="ECO:0007669"/>
    <property type="project" value="TreeGrafter"/>
</dbReference>
<sequence>MTFQSHNPATGELVGTYPEHDEAETNVRLQRAWDGWLRWSRTPLHERSAFLIRLADLLDARAEPYARLITAEMGKPLADAIAEIKKSARDARHKAEEGKAYLDPQPISGLPAQITYEPIGPIFSVQPWNLPFWQALRFFNTTALVGNTAIVKHAEAVQGCARALETLVRDAGGPDGLYVNLAIQVEACAAVIADPRVRAATVTGSVRAGRAVAAQAGAVGKRVVLELGGSDPFIVLEDADLAKAVQMGVVSRYLINNGQGCICAKRFLVAEPLLDAFTKAFVEQSRALPMGDPMQEGVKLGPLARADLRRNVHRQVQDAVKAGARVLTGGEIPAGSGNFYPPTVLIDLPPEAAIAKEEFFGPVAVIYAFKTEEKAVELANDTDFGLGATVWSRDLERANRLASRIEAGMVYINDIVHSDPRAPFGGVKASGIGRELGAPGVLELVNPKLIWQGG</sequence>
<feature type="domain" description="Aldehyde dehydrogenase" evidence="3">
    <location>
        <begin position="2"/>
        <end position="448"/>
    </location>
</feature>
<dbReference type="InterPro" id="IPR047110">
    <property type="entry name" value="GABD/Sad-like"/>
</dbReference>
<name>A0A158IYH7_9BURK</name>
<keyword evidence="2" id="KW-0560">Oxidoreductase</keyword>
<protein>
    <submittedName>
        <fullName evidence="4">Aldehyde dehydrogenase (NAD) family protein</fullName>
    </submittedName>
</protein>
<dbReference type="OrthoDB" id="6187633at2"/>
<comment type="similarity">
    <text evidence="1">Belongs to the aldehyde dehydrogenase family.</text>
</comment>
<dbReference type="PANTHER" id="PTHR43217:SF1">
    <property type="entry name" value="SUCCINATE SEMIALDEHYDE DEHYDROGENASE [NAD(P)+] SAD"/>
    <property type="match status" value="1"/>
</dbReference>
<accession>A0A158IYH7</accession>
<dbReference type="InterPro" id="IPR016162">
    <property type="entry name" value="Ald_DH_N"/>
</dbReference>
<dbReference type="InterPro" id="IPR016161">
    <property type="entry name" value="Ald_DH/histidinol_DH"/>
</dbReference>
<dbReference type="Pfam" id="PF00171">
    <property type="entry name" value="Aldedh"/>
    <property type="match status" value="1"/>
</dbReference>
<dbReference type="PANTHER" id="PTHR43217">
    <property type="entry name" value="SUCCINATE SEMIALDEHYDE DEHYDROGENASE [NAD(P)+] SAD"/>
    <property type="match status" value="1"/>
</dbReference>
<dbReference type="EMBL" id="FCOK02000064">
    <property type="protein sequence ID" value="SAL61313.1"/>
    <property type="molecule type" value="Genomic_DNA"/>
</dbReference>
<dbReference type="Proteomes" id="UP000054683">
    <property type="component" value="Unassembled WGS sequence"/>
</dbReference>
<dbReference type="RefSeq" id="WP_062091049.1">
    <property type="nucleotide sequence ID" value="NZ_FCOK02000064.1"/>
</dbReference>
<gene>
    <name evidence="4" type="ORF">AWB69_06816</name>
</gene>
<evidence type="ECO:0000256" key="2">
    <source>
        <dbReference type="ARBA" id="ARBA00023002"/>
    </source>
</evidence>
<dbReference type="SUPFAM" id="SSF53720">
    <property type="entry name" value="ALDH-like"/>
    <property type="match status" value="1"/>
</dbReference>
<dbReference type="Gene3D" id="3.40.309.10">
    <property type="entry name" value="Aldehyde Dehydrogenase, Chain A, domain 2"/>
    <property type="match status" value="1"/>
</dbReference>
<dbReference type="InterPro" id="IPR015590">
    <property type="entry name" value="Aldehyde_DH_dom"/>
</dbReference>
<dbReference type="InterPro" id="IPR016163">
    <property type="entry name" value="Ald_DH_C"/>
</dbReference>
<evidence type="ECO:0000313" key="4">
    <source>
        <dbReference type="EMBL" id="SAL61313.1"/>
    </source>
</evidence>
<organism evidence="4 5">
    <name type="scientific">Caballeronia udeis</name>
    <dbReference type="NCBI Taxonomy" id="1232866"/>
    <lineage>
        <taxon>Bacteria</taxon>
        <taxon>Pseudomonadati</taxon>
        <taxon>Pseudomonadota</taxon>
        <taxon>Betaproteobacteria</taxon>
        <taxon>Burkholderiales</taxon>
        <taxon>Burkholderiaceae</taxon>
        <taxon>Caballeronia</taxon>
    </lineage>
</organism>
<proteinExistence type="inferred from homology"/>
<evidence type="ECO:0000313" key="5">
    <source>
        <dbReference type="Proteomes" id="UP000054683"/>
    </source>
</evidence>
<dbReference type="FunFam" id="3.40.309.10:FF:000009">
    <property type="entry name" value="Aldehyde dehydrogenase A"/>
    <property type="match status" value="1"/>
</dbReference>
<evidence type="ECO:0000259" key="3">
    <source>
        <dbReference type="Pfam" id="PF00171"/>
    </source>
</evidence>
<reference evidence="4 5" key="1">
    <citation type="submission" date="2016-01" db="EMBL/GenBank/DDBJ databases">
        <authorList>
            <person name="Oliw E.H."/>
        </authorList>
    </citation>
    <scope>NUCLEOTIDE SEQUENCE [LARGE SCALE GENOMIC DNA]</scope>
    <source>
        <strain evidence="4">LMG 27134</strain>
    </source>
</reference>
<dbReference type="AlphaFoldDB" id="A0A158IYH7"/>
<evidence type="ECO:0000256" key="1">
    <source>
        <dbReference type="ARBA" id="ARBA00009986"/>
    </source>
</evidence>
<dbReference type="Gene3D" id="3.40.605.10">
    <property type="entry name" value="Aldehyde Dehydrogenase, Chain A, domain 1"/>
    <property type="match status" value="1"/>
</dbReference>